<evidence type="ECO:0000313" key="2">
    <source>
        <dbReference type="EMBL" id="GAP02201.1"/>
    </source>
</evidence>
<evidence type="ECO:0000313" key="3">
    <source>
        <dbReference type="Proteomes" id="UP000061227"/>
    </source>
</evidence>
<proteinExistence type="predicted"/>
<feature type="coiled-coil region" evidence="1">
    <location>
        <begin position="426"/>
        <end position="467"/>
    </location>
</feature>
<organism evidence="2 3">
    <name type="scientific">Fructobacillus pseudoficulneus</name>
    <dbReference type="NCBI Taxonomy" id="220714"/>
    <lineage>
        <taxon>Bacteria</taxon>
        <taxon>Bacillati</taxon>
        <taxon>Bacillota</taxon>
        <taxon>Bacilli</taxon>
        <taxon>Lactobacillales</taxon>
        <taxon>Lactobacillaceae</taxon>
        <taxon>Fructobacillus</taxon>
    </lineage>
</organism>
<feature type="coiled-coil region" evidence="1">
    <location>
        <begin position="70"/>
        <end position="214"/>
    </location>
</feature>
<name>A0A3F3GR16_9LACO</name>
<evidence type="ECO:0008006" key="4">
    <source>
        <dbReference type="Google" id="ProtNLM"/>
    </source>
</evidence>
<dbReference type="RefSeq" id="WP_059375306.1">
    <property type="nucleotide sequence ID" value="NZ_DF968063.1"/>
</dbReference>
<keyword evidence="1" id="KW-0175">Coiled coil</keyword>
<dbReference type="AlphaFoldDB" id="A0A3F3GR16"/>
<dbReference type="PIRSF" id="PIRSF005850">
    <property type="entry name" value="UCP005850"/>
    <property type="match status" value="1"/>
</dbReference>
<sequence>MAKLKYHLESDTVLVLNEAGQAGDTLDLKDEQQVDTSQLGSAVQAAIEQKLAQEKADWDKNQQELLQAQLAQEQQKASLSLEKAKQAEKDQAQVEKNKLQDQLTDLKRQLDQAQSRADLDLEKAKQAEKDQAQAEKTRLQEQLATMKADLTAVKKQQESEAALALSQQKEKLQADYQREKEAATAAQVELEKQLADLKNKVQNQERDQQLAVTQVKTEYEGQLKLAQEQVELYKDFKAKQSTKEIGESLEVYAHQEFEKVRSIAFQNAYFEKDNDVSKESGSKGDFIFRDYQDGVEFISIMFDMKNEADGTERKHKNEDFFKELDKDRREKQTEYAVLVSMLEADSELYNTGIVQVNGYEKMYVIRPQFFIQFIGLLRNAALNSVQYKKELEVERNQNIDITNFENNINVFKDRFAKNYNSYSNNFQKAIEQIDRAISQMENVKKSLTTSENQIRLANNKLEDLTVKRLTKDNPTMIAKFADLADDESGKSSS</sequence>
<dbReference type="EMBL" id="DF968063">
    <property type="protein sequence ID" value="GAP02201.1"/>
    <property type="molecule type" value="Genomic_DNA"/>
</dbReference>
<evidence type="ECO:0000256" key="1">
    <source>
        <dbReference type="SAM" id="Coils"/>
    </source>
</evidence>
<dbReference type="OrthoDB" id="3224137at2"/>
<accession>A0A3F3GR16</accession>
<dbReference type="Pfam" id="PF09903">
    <property type="entry name" value="DUF2130"/>
    <property type="match status" value="1"/>
</dbReference>
<reference evidence="2 3" key="1">
    <citation type="journal article" date="2015" name="BMC Genomics">
        <title>Comparative genomics of Fructobacillus spp. and Leuconostoc spp. reveals niche-specific evolution of Fructobacillus spp.</title>
        <authorList>
            <person name="Endo A."/>
            <person name="Tanizawa Y."/>
            <person name="Tanaka N."/>
            <person name="Maeno S."/>
            <person name="Kumar H."/>
            <person name="Shiwa Y."/>
            <person name="Okada S."/>
            <person name="Yoshikawa H."/>
            <person name="Dicks L."/>
            <person name="Nakagawa J."/>
            <person name="Arita M."/>
        </authorList>
    </citation>
    <scope>NUCLEOTIDE SEQUENCE [LARGE SCALE GENOMIC DNA]</scope>
    <source>
        <strain evidence="2 3">DSM 15468</strain>
    </source>
</reference>
<dbReference type="InterPro" id="IPR019219">
    <property type="entry name" value="DUF2130"/>
</dbReference>
<protein>
    <recommendedName>
        <fullName evidence="4">DUF2130 domain-containing protein</fullName>
    </recommendedName>
</protein>
<dbReference type="STRING" id="220714.SAMN05660469_0151"/>
<keyword evidence="3" id="KW-1185">Reference proteome</keyword>
<gene>
    <name evidence="2" type="ORF">FPFC_010790</name>
</gene>
<dbReference type="Proteomes" id="UP000061227">
    <property type="component" value="Unassembled WGS sequence"/>
</dbReference>